<protein>
    <submittedName>
        <fullName evidence="1">Uncharacterized protein</fullName>
    </submittedName>
</protein>
<dbReference type="EMBL" id="PFCQ01000002">
    <property type="protein sequence ID" value="PIR68589.1"/>
    <property type="molecule type" value="Genomic_DNA"/>
</dbReference>
<proteinExistence type="predicted"/>
<accession>A0A2H0TC37</accession>
<sequence length="559" mass="66304">MDSEVRKCVSCKVDFTIESDDFGFYKKINVPPPTFCPECRLVRRLAWRNDLCFYNRTCDLCGKNIVSLYHKDKKLTVYCNKCWWSDKWDPKSYGRDIDFSRPFFEQFRELQNKVPLMALFNDDGVGSVNCEYTQNVTFARNCYMVAMSWHTEDIMYSYHIDGPNTRDVVDCLDLFYYLQFIHDSIFLEYCYNCRNCYYSTGLNDCMFCYDCKGCSNCFMCVNLRQKKYCILNKQYTKEEYEKILASYHLDTYSGVERAKKEFTEFILQHPHRFANIRNSVNSTGTCLLNCRNMKDSYFAIDCENVRYLVRGTHIKNSHDLTPGGETTECYEGLTTDHGYRVLFAIYSLKNQEASYVENCHSSKHLFGCSAIKHGQYCILNKEYSKEEYFKLRDKLIEYMKETGEYGEFFPASMSNFGYNETMAQEYFPLTKEEAIKKGFKWWDEIQKTTDKGTLKDEEIPDSINDVDDSILNEILTCVECGRNYKIVQNELNFYRKHSIPIPRKCFYCRNSERIKFENPFKLWHRTCMKDGCKNEFETNYAPERPEIVYCESCYNKEVY</sequence>
<reference evidence="2" key="1">
    <citation type="submission" date="2017-09" db="EMBL/GenBank/DDBJ databases">
        <title>Depth-based differentiation of microbial function through sediment-hosted aquifers and enrichment of novel symbionts in the deep terrestrial subsurface.</title>
        <authorList>
            <person name="Probst A.J."/>
            <person name="Ladd B."/>
            <person name="Jarett J.K."/>
            <person name="Geller-Mcgrath D.E."/>
            <person name="Sieber C.M.K."/>
            <person name="Emerson J.B."/>
            <person name="Anantharaman K."/>
            <person name="Thomas B.C."/>
            <person name="Malmstrom R."/>
            <person name="Stieglmeier M."/>
            <person name="Klingl A."/>
            <person name="Woyke T."/>
            <person name="Ryan C.M."/>
            <person name="Banfield J.F."/>
        </authorList>
    </citation>
    <scope>NUCLEOTIDE SEQUENCE [LARGE SCALE GENOMIC DNA]</scope>
</reference>
<evidence type="ECO:0000313" key="2">
    <source>
        <dbReference type="Proteomes" id="UP000230094"/>
    </source>
</evidence>
<comment type="caution">
    <text evidence="1">The sequence shown here is derived from an EMBL/GenBank/DDBJ whole genome shotgun (WGS) entry which is preliminary data.</text>
</comment>
<dbReference type="Proteomes" id="UP000230094">
    <property type="component" value="Unassembled WGS sequence"/>
</dbReference>
<name>A0A2H0TC37_9BACT</name>
<evidence type="ECO:0000313" key="1">
    <source>
        <dbReference type="EMBL" id="PIR68589.1"/>
    </source>
</evidence>
<dbReference type="AlphaFoldDB" id="A0A2H0TC37"/>
<organism evidence="1 2">
    <name type="scientific">Candidatus Nomurabacteria bacterium CG10_big_fil_rev_8_21_14_0_10_35_16</name>
    <dbReference type="NCBI Taxonomy" id="1974731"/>
    <lineage>
        <taxon>Bacteria</taxon>
        <taxon>Candidatus Nomuraibacteriota</taxon>
    </lineage>
</organism>
<gene>
    <name evidence="1" type="ORF">COU49_00325</name>
</gene>